<sequence length="239" mass="26450">MFRVHLCEAPTRKGWPCRRRVRPATGPCHLHRDLQANQLPTDGARPTWTVPAQRLVGETCRATLPPPRTGLVLPTPRRLEERSQCAAVAERAASIVWRRAATQRYTRVVGTPIWETLCTGRAALRCRRLAVIARGLLALRTRSRAAAGTLVHQVLRLRRNSTIERFAAARIGERIGVPGREGVAATARALQALGILLCTSDNDLTSCACLRDVADTVEMIEAELSEFLWRAALDELTQP</sequence>
<evidence type="ECO:0000313" key="1">
    <source>
        <dbReference type="EMBL" id="GGM50450.1"/>
    </source>
</evidence>
<name>A0A8J3CCX6_9PSEU</name>
<accession>A0A8J3CCX6</accession>
<organism evidence="1 2">
    <name type="scientific">Longimycelium tulufanense</name>
    <dbReference type="NCBI Taxonomy" id="907463"/>
    <lineage>
        <taxon>Bacteria</taxon>
        <taxon>Bacillati</taxon>
        <taxon>Actinomycetota</taxon>
        <taxon>Actinomycetes</taxon>
        <taxon>Pseudonocardiales</taxon>
        <taxon>Pseudonocardiaceae</taxon>
        <taxon>Longimycelium</taxon>
    </lineage>
</organism>
<comment type="caution">
    <text evidence="1">The sequence shown here is derived from an EMBL/GenBank/DDBJ whole genome shotgun (WGS) entry which is preliminary data.</text>
</comment>
<keyword evidence="2" id="KW-1185">Reference proteome</keyword>
<protein>
    <submittedName>
        <fullName evidence="1">Uncharacterized protein</fullName>
    </submittedName>
</protein>
<dbReference type="EMBL" id="BMMK01000008">
    <property type="protein sequence ID" value="GGM50450.1"/>
    <property type="molecule type" value="Genomic_DNA"/>
</dbReference>
<evidence type="ECO:0000313" key="2">
    <source>
        <dbReference type="Proteomes" id="UP000637578"/>
    </source>
</evidence>
<reference evidence="1" key="2">
    <citation type="submission" date="2020-09" db="EMBL/GenBank/DDBJ databases">
        <authorList>
            <person name="Sun Q."/>
            <person name="Zhou Y."/>
        </authorList>
    </citation>
    <scope>NUCLEOTIDE SEQUENCE</scope>
    <source>
        <strain evidence="1">CGMCC 4.5737</strain>
    </source>
</reference>
<dbReference type="AlphaFoldDB" id="A0A8J3CCX6"/>
<reference evidence="1" key="1">
    <citation type="journal article" date="2014" name="Int. J. Syst. Evol. Microbiol.">
        <title>Complete genome sequence of Corynebacterium casei LMG S-19264T (=DSM 44701T), isolated from a smear-ripened cheese.</title>
        <authorList>
            <consortium name="US DOE Joint Genome Institute (JGI-PGF)"/>
            <person name="Walter F."/>
            <person name="Albersmeier A."/>
            <person name="Kalinowski J."/>
            <person name="Ruckert C."/>
        </authorList>
    </citation>
    <scope>NUCLEOTIDE SEQUENCE</scope>
    <source>
        <strain evidence="1">CGMCC 4.5737</strain>
    </source>
</reference>
<proteinExistence type="predicted"/>
<dbReference type="Proteomes" id="UP000637578">
    <property type="component" value="Unassembled WGS sequence"/>
</dbReference>
<gene>
    <name evidence="1" type="ORF">GCM10012275_21670</name>
</gene>